<dbReference type="CDD" id="cd00158">
    <property type="entry name" value="RHOD"/>
    <property type="match status" value="1"/>
</dbReference>
<dbReference type="KEGG" id="tem:JW646_18105"/>
<dbReference type="InterPro" id="IPR050229">
    <property type="entry name" value="GlpE_sulfurtransferase"/>
</dbReference>
<accession>A0AAX2ZEP9</accession>
<evidence type="ECO:0000259" key="1">
    <source>
        <dbReference type="PROSITE" id="PS50206"/>
    </source>
</evidence>
<dbReference type="Proteomes" id="UP001198983">
    <property type="component" value="Chromosome"/>
</dbReference>
<proteinExistence type="predicted"/>
<sequence>MGFLSMLFGNKNVKKINDEELNHMMKNNKKLLILDVRSEGEFRSGHIPKSKNIPVQEIKSKIGTLDLYKDNEVVVYCASGARSSTAANILAKNGFNKLYDLGGISNYKGKLK</sequence>
<dbReference type="AlphaFoldDB" id="A0AAX2ZEP9"/>
<dbReference type="Gene3D" id="3.40.250.10">
    <property type="entry name" value="Rhodanese-like domain"/>
    <property type="match status" value="1"/>
</dbReference>
<dbReference type="PROSITE" id="PS50206">
    <property type="entry name" value="RHODANESE_3"/>
    <property type="match status" value="1"/>
</dbReference>
<dbReference type="SMART" id="SM00450">
    <property type="entry name" value="RHOD"/>
    <property type="match status" value="1"/>
</dbReference>
<evidence type="ECO:0000313" key="2">
    <source>
        <dbReference type="EMBL" id="UEL47511.1"/>
    </source>
</evidence>
<evidence type="ECO:0000313" key="3">
    <source>
        <dbReference type="Proteomes" id="UP001198983"/>
    </source>
</evidence>
<dbReference type="Pfam" id="PF00581">
    <property type="entry name" value="Rhodanese"/>
    <property type="match status" value="1"/>
</dbReference>
<protein>
    <submittedName>
        <fullName evidence="2">Rhodanese-like domain-containing protein</fullName>
    </submittedName>
</protein>
<organism evidence="2 3">
    <name type="scientific">Terrisporobacter hibernicus</name>
    <dbReference type="NCBI Taxonomy" id="2813371"/>
    <lineage>
        <taxon>Bacteria</taxon>
        <taxon>Bacillati</taxon>
        <taxon>Bacillota</taxon>
        <taxon>Clostridia</taxon>
        <taxon>Peptostreptococcales</taxon>
        <taxon>Peptostreptococcaceae</taxon>
        <taxon>Terrisporobacter</taxon>
    </lineage>
</organism>
<dbReference type="RefSeq" id="WP_206923554.1">
    <property type="nucleotide sequence ID" value="NZ_CP081135.1"/>
</dbReference>
<dbReference type="InterPro" id="IPR001763">
    <property type="entry name" value="Rhodanese-like_dom"/>
</dbReference>
<name>A0AAX2ZEP9_9FIRM</name>
<keyword evidence="3" id="KW-1185">Reference proteome</keyword>
<gene>
    <name evidence="2" type="ORF">JW646_18105</name>
</gene>
<dbReference type="InterPro" id="IPR036873">
    <property type="entry name" value="Rhodanese-like_dom_sf"/>
</dbReference>
<feature type="domain" description="Rhodanese" evidence="1">
    <location>
        <begin position="27"/>
        <end position="112"/>
    </location>
</feature>
<dbReference type="PANTHER" id="PTHR43031">
    <property type="entry name" value="FAD-DEPENDENT OXIDOREDUCTASE"/>
    <property type="match status" value="1"/>
</dbReference>
<dbReference type="SUPFAM" id="SSF52821">
    <property type="entry name" value="Rhodanese/Cell cycle control phosphatase"/>
    <property type="match status" value="1"/>
</dbReference>
<dbReference type="EMBL" id="CP081135">
    <property type="protein sequence ID" value="UEL47511.1"/>
    <property type="molecule type" value="Genomic_DNA"/>
</dbReference>
<reference evidence="2 3" key="1">
    <citation type="journal article" date="2023" name="Int. J. Syst. Evol. Microbiol.">
        <title>Terrisporobacter hibernicus sp. nov., isolated from bovine faeces in Northern Ireland.</title>
        <authorList>
            <person name="Mitchell M."/>
            <person name="Nguyen S.V."/>
            <person name="Connor M."/>
            <person name="Fairley D.J."/>
            <person name="Donoghue O."/>
            <person name="Marshall H."/>
            <person name="Koolman L."/>
            <person name="McMullan G."/>
            <person name="Schaffer K.E."/>
            <person name="McGrath J.W."/>
            <person name="Fanning S."/>
        </authorList>
    </citation>
    <scope>NUCLEOTIDE SEQUENCE [LARGE SCALE GENOMIC DNA]</scope>
    <source>
        <strain evidence="2 3">MCA3</strain>
    </source>
</reference>
<dbReference type="PANTHER" id="PTHR43031:SF18">
    <property type="entry name" value="RHODANESE-RELATED SULFURTRANSFERASES"/>
    <property type="match status" value="1"/>
</dbReference>